<dbReference type="Proteomes" id="UP000517916">
    <property type="component" value="Unassembled WGS sequence"/>
</dbReference>
<accession>A0ABR6BS79</accession>
<organism evidence="1 2">
    <name type="scientific">Kutzneria viridogrisea</name>
    <dbReference type="NCBI Taxonomy" id="47990"/>
    <lineage>
        <taxon>Bacteria</taxon>
        <taxon>Bacillati</taxon>
        <taxon>Actinomycetota</taxon>
        <taxon>Actinomycetes</taxon>
        <taxon>Pseudonocardiales</taxon>
        <taxon>Pseudonocardiaceae</taxon>
        <taxon>Kutzneria</taxon>
    </lineage>
</organism>
<reference evidence="1 2" key="1">
    <citation type="submission" date="2020-08" db="EMBL/GenBank/DDBJ databases">
        <title>Genomic Encyclopedia of Archaeal and Bacterial Type Strains, Phase II (KMG-II): from individual species to whole genera.</title>
        <authorList>
            <person name="Goeker M."/>
        </authorList>
    </citation>
    <scope>NUCLEOTIDE SEQUENCE [LARGE SCALE GENOMIC DNA]</scope>
    <source>
        <strain evidence="1 2">DSM 43850</strain>
    </source>
</reference>
<name>A0ABR6BS79_9PSEU</name>
<proteinExistence type="predicted"/>
<protein>
    <submittedName>
        <fullName evidence="1">Uncharacterized protein</fullName>
    </submittedName>
</protein>
<dbReference type="EMBL" id="JACJID010000005">
    <property type="protein sequence ID" value="MBA8929771.1"/>
    <property type="molecule type" value="Genomic_DNA"/>
</dbReference>
<evidence type="ECO:0000313" key="2">
    <source>
        <dbReference type="Proteomes" id="UP000517916"/>
    </source>
</evidence>
<gene>
    <name evidence="1" type="ORF">BC739_006989</name>
</gene>
<comment type="caution">
    <text evidence="1">The sequence shown here is derived from an EMBL/GenBank/DDBJ whole genome shotgun (WGS) entry which is preliminary data.</text>
</comment>
<evidence type="ECO:0000313" key="1">
    <source>
        <dbReference type="EMBL" id="MBA8929771.1"/>
    </source>
</evidence>
<keyword evidence="2" id="KW-1185">Reference proteome</keyword>
<sequence>MGHHGFQLPEVSVSLAHRNELGVSIARLAGTP</sequence>